<reference evidence="2 3" key="1">
    <citation type="submission" date="2017-03" db="EMBL/GenBank/DDBJ databases">
        <authorList>
            <person name="Afonso C.L."/>
            <person name="Miller P.J."/>
            <person name="Scott M.A."/>
            <person name="Spackman E."/>
            <person name="Goraichik I."/>
            <person name="Dimitrov K.M."/>
            <person name="Suarez D.L."/>
            <person name="Swayne D.E."/>
        </authorList>
    </citation>
    <scope>NUCLEOTIDE SEQUENCE [LARGE SCALE GENOMIC DNA]</scope>
    <source>
        <strain evidence="2 3">Mu101</strain>
    </source>
</reference>
<evidence type="ECO:0000313" key="3">
    <source>
        <dbReference type="Proteomes" id="UP000234498"/>
    </source>
</evidence>
<dbReference type="EMBL" id="FXZA01000001">
    <property type="protein sequence ID" value="SMX65971.1"/>
    <property type="molecule type" value="Genomic_DNA"/>
</dbReference>
<dbReference type="AlphaFoldDB" id="A0A2H1HSU0"/>
<name>A0A2H1HSU0_BRELN</name>
<protein>
    <recommendedName>
        <fullName evidence="1">N-acetyltransferase domain-containing protein</fullName>
    </recommendedName>
</protein>
<evidence type="ECO:0000259" key="1">
    <source>
        <dbReference type="PROSITE" id="PS51729"/>
    </source>
</evidence>
<sequence length="106" mass="12172">MPQPQLSPTPVRVVKNVDRERFELFSEETPGEFIGFLAYQVIDEHTLELQHTIISEGYSRRGFARTLVTRVLDLLRADGTSIVPTCSYVQDYLERFPQYGDLAAHQ</sequence>
<dbReference type="RefSeq" id="WP_025780808.1">
    <property type="nucleotide sequence ID" value="NZ_FXZA01000001.1"/>
</dbReference>
<proteinExistence type="predicted"/>
<dbReference type="PANTHER" id="PTHR31435:SF9">
    <property type="entry name" value="PROTEIN NATD1"/>
    <property type="match status" value="1"/>
</dbReference>
<dbReference type="PROSITE" id="PS51729">
    <property type="entry name" value="GNAT_YJDJ"/>
    <property type="match status" value="1"/>
</dbReference>
<gene>
    <name evidence="2" type="ORF">BLIN101_00490</name>
</gene>
<dbReference type="Gene3D" id="3.40.630.30">
    <property type="match status" value="1"/>
</dbReference>
<dbReference type="SUPFAM" id="SSF55729">
    <property type="entry name" value="Acyl-CoA N-acyltransferases (Nat)"/>
    <property type="match status" value="1"/>
</dbReference>
<dbReference type="InterPro" id="IPR016181">
    <property type="entry name" value="Acyl_CoA_acyltransferase"/>
</dbReference>
<dbReference type="PANTHER" id="PTHR31435">
    <property type="entry name" value="PROTEIN NATD1"/>
    <property type="match status" value="1"/>
</dbReference>
<feature type="domain" description="N-acetyltransferase" evidence="1">
    <location>
        <begin position="14"/>
        <end position="104"/>
    </location>
</feature>
<organism evidence="2 3">
    <name type="scientific">Brevibacterium linens</name>
    <dbReference type="NCBI Taxonomy" id="1703"/>
    <lineage>
        <taxon>Bacteria</taxon>
        <taxon>Bacillati</taxon>
        <taxon>Actinomycetota</taxon>
        <taxon>Actinomycetes</taxon>
        <taxon>Micrococcales</taxon>
        <taxon>Brevibacteriaceae</taxon>
        <taxon>Brevibacterium</taxon>
    </lineage>
</organism>
<dbReference type="InterPro" id="IPR045057">
    <property type="entry name" value="Gcn5-rel_NAT"/>
</dbReference>
<dbReference type="OrthoDB" id="5405911at2"/>
<evidence type="ECO:0000313" key="2">
    <source>
        <dbReference type="EMBL" id="SMX65971.1"/>
    </source>
</evidence>
<accession>A0A2H1HSU0</accession>
<dbReference type="Pfam" id="PF14542">
    <property type="entry name" value="Acetyltransf_CG"/>
    <property type="match status" value="1"/>
</dbReference>
<dbReference type="InterPro" id="IPR031165">
    <property type="entry name" value="GNAT_YJDJ"/>
</dbReference>
<dbReference type="Proteomes" id="UP000234498">
    <property type="component" value="Unassembled WGS sequence"/>
</dbReference>